<feature type="region of interest" description="Disordered" evidence="1">
    <location>
        <begin position="334"/>
        <end position="378"/>
    </location>
</feature>
<sequence length="1499" mass="161581">MDDTSGSQQLVDTSQSTPNSQDEVMTNTMTPSSFFNNDTPSTNVQQPAADIAAPSVPIPKSAPTRASTRGRGRGGRGRGKGRVAKAGPKITTTKASTTISKPGTGRGRRQRAYQSTRAQAAYERNIELRSAYNQVARLAKPLLDEIGARQQKALKENPKIVEEAPEYQEIMAFLDQRRDETIATSARRLELEKAMSLRVLEGQKEAIERSTKQLTGELCEEWYTTMLAEVERLEFLHDNKLPLDLPPAPCTDYTYKDIPQKQMDEQGRWYERDDEGNEVPWSGKMVSELMTEAYQVHNSIPAKRKADGQPISQPNPKMIKAHTSSLLGGTDIIQESQSNTPEPGSKAPSPVPISPSRGGLAPPSLLDPPLPKGAEEPDEYGVRLIQRKDKRAEYHNNRIMVPAPFDFDDDDIGFRDSTNDPVKGASKTKRGRFYMTPRSNYFFIDRRASNWDATVVAQAEGELDEELVKQYKVHPRLGLPLATSVNPDCPPSTHVSGWKPAVLVDPKGQQVHASRTIKGARLDALGRKFDLMDALHKFCEQEGISEKDIAPSKAEREQKRRQELELRGLDPDQDIETQISQSVTPARVPSPVNTAIFDNFVQGFLEAAAAEAEAERTAAASKAQASKPFDAIRDALMDNSTPAPAPPPAAQQLPAPVSAQEPQISGIADTTSLSYLADVAERESQEQRYLMHSYHSQTMQSGPPRTYSDGHHENTPIDPSLLPPQTQQNGMPRNSDYERPQHYQHVEYPRPEGYGVYPPQEPHPNDRSRPNDFLTTALNSSAYPPPPEQHPGQYQDYSMQGSATGRTPFSNTASSKGLPALRPMHGTPGPDGQVVSPVLPPSAHPSMVVSNSGAFYPPAPNRPFHNGYSAQESPVPMQAAVHHPQQMSIQPTPGHAEPHPSQMQMHHYPMPPQPYQNGPVPLAPAPGPMQGPMHIPAASPSPAPGPGHAPPMLQPAPQQHSMVPMPGQQMMPTAGSPPPGRSRPGSSSAPSGPPPSGASAASNKYRKLEPAPTPPHRLGYSANGQELRTVQFDYREAIKDYTPVEPPPRHGPTHIRGWTHNNLKKGPGANANRPSSSKGTATTNGNGVRDVAKPSTAGANKPNNPFSKPRAVSKTPAIFPPPVVFQASNTPRPSPIPQFPAPLLPTSQRPASRLWPKNQDIVRQGQALLPTPSALQAAVGHNGTVIPEKPVVESQQAVEKPVAESQASEKPVRVVQTAEKSLLVIAASAMEQFYKNRSQSATPSSSAGGSNEDSGAKEVNEENGDKEGTVAAVPPQAITPPETSSSSSPSSTKRKGDSGSEDSGSEDSGSSNGPKRVKIVIKETAPAAVSGAASLSSVEVAQQQQQQDDSIILDSITVSTSPSPAPLAVAPVAAPAKSPKRKGPAKGKSPAKTPSKRKRGADDEDDGPSPTNKRARVKKENQSPARRRRQPVVPPLRPAPPPVNYRLRNRGGPRLEFRENERGEMVLVEEVVAVPAPVASGAASVAGGVSAPAEEEEEL</sequence>
<evidence type="ECO:0000256" key="1">
    <source>
        <dbReference type="SAM" id="MobiDB-lite"/>
    </source>
</evidence>
<evidence type="ECO:0000313" key="2">
    <source>
        <dbReference type="EMBL" id="KAK3399255.1"/>
    </source>
</evidence>
<feature type="compositionally biased region" description="Polar residues" evidence="1">
    <location>
        <begin position="1097"/>
        <end position="1106"/>
    </location>
</feature>
<feature type="region of interest" description="Disordered" evidence="1">
    <location>
        <begin position="1191"/>
        <end position="1215"/>
    </location>
</feature>
<proteinExistence type="predicted"/>
<feature type="compositionally biased region" description="Polar residues" evidence="1">
    <location>
        <begin position="1235"/>
        <end position="1253"/>
    </location>
</feature>
<feature type="region of interest" description="Disordered" evidence="1">
    <location>
        <begin position="636"/>
        <end position="661"/>
    </location>
</feature>
<feature type="compositionally biased region" description="Low complexity" evidence="1">
    <location>
        <begin position="1325"/>
        <end position="1377"/>
    </location>
</feature>
<feature type="compositionally biased region" description="Basic and acidic residues" evidence="1">
    <location>
        <begin position="1254"/>
        <end position="1268"/>
    </location>
</feature>
<feature type="compositionally biased region" description="Basic residues" evidence="1">
    <location>
        <begin position="68"/>
        <end position="83"/>
    </location>
</feature>
<feature type="compositionally biased region" description="Low complexity" evidence="1">
    <location>
        <begin position="89"/>
        <end position="101"/>
    </location>
</feature>
<dbReference type="EMBL" id="JAUTDP010000005">
    <property type="protein sequence ID" value="KAK3399255.1"/>
    <property type="molecule type" value="Genomic_DNA"/>
</dbReference>
<gene>
    <name evidence="2" type="ORF">B0T20DRAFT_460773</name>
</gene>
<feature type="compositionally biased region" description="Polar residues" evidence="1">
    <location>
        <begin position="795"/>
        <end position="815"/>
    </location>
</feature>
<feature type="region of interest" description="Disordered" evidence="1">
    <location>
        <begin position="696"/>
        <end position="816"/>
    </location>
</feature>
<feature type="compositionally biased region" description="Basic and acidic residues" evidence="1">
    <location>
        <begin position="546"/>
        <end position="570"/>
    </location>
</feature>
<evidence type="ECO:0000313" key="3">
    <source>
        <dbReference type="Proteomes" id="UP001281003"/>
    </source>
</evidence>
<feature type="compositionally biased region" description="Low complexity" evidence="1">
    <location>
        <begin position="1479"/>
        <end position="1492"/>
    </location>
</feature>
<feature type="compositionally biased region" description="Pro residues" evidence="1">
    <location>
        <begin position="1132"/>
        <end position="1143"/>
    </location>
</feature>
<comment type="caution">
    <text evidence="2">The sequence shown here is derived from an EMBL/GenBank/DDBJ whole genome shotgun (WGS) entry which is preliminary data.</text>
</comment>
<feature type="compositionally biased region" description="Polar residues" evidence="1">
    <location>
        <begin position="773"/>
        <end position="782"/>
    </location>
</feature>
<feature type="region of interest" description="Disordered" evidence="1">
    <location>
        <begin position="1235"/>
        <end position="1450"/>
    </location>
</feature>
<accession>A0AAE0PGV2</accession>
<feature type="region of interest" description="Disordered" evidence="1">
    <location>
        <begin position="1"/>
        <end position="116"/>
    </location>
</feature>
<protein>
    <submittedName>
        <fullName evidence="2">Uncharacterized protein</fullName>
    </submittedName>
</protein>
<dbReference type="Proteomes" id="UP001281003">
    <property type="component" value="Unassembled WGS sequence"/>
</dbReference>
<feature type="compositionally biased region" description="Pro residues" evidence="1">
    <location>
        <begin position="939"/>
        <end position="954"/>
    </location>
</feature>
<keyword evidence="3" id="KW-1185">Reference proteome</keyword>
<feature type="compositionally biased region" description="Polar residues" evidence="1">
    <location>
        <begin position="1072"/>
        <end position="1086"/>
    </location>
</feature>
<reference evidence="2" key="2">
    <citation type="submission" date="2023-07" db="EMBL/GenBank/DDBJ databases">
        <authorList>
            <consortium name="Lawrence Berkeley National Laboratory"/>
            <person name="Haridas S."/>
            <person name="Hensen N."/>
            <person name="Bonometti L."/>
            <person name="Westerberg I."/>
            <person name="Brannstrom I.O."/>
            <person name="Guillou S."/>
            <person name="Cros-Aarteil S."/>
            <person name="Calhoun S."/>
            <person name="Kuo A."/>
            <person name="Mondo S."/>
            <person name="Pangilinan J."/>
            <person name="Riley R."/>
            <person name="LaButti K."/>
            <person name="Andreopoulos B."/>
            <person name="Lipzen A."/>
            <person name="Chen C."/>
            <person name="Yanf M."/>
            <person name="Daum C."/>
            <person name="Ng V."/>
            <person name="Clum A."/>
            <person name="Steindorff A."/>
            <person name="Ohm R."/>
            <person name="Martin F."/>
            <person name="Silar P."/>
            <person name="Natvig D."/>
            <person name="Lalanne C."/>
            <person name="Gautier V."/>
            <person name="Ament-velasquez S.L."/>
            <person name="Kruys A."/>
            <person name="Hutchinson M.I."/>
            <person name="Powell A.J."/>
            <person name="Barry K."/>
            <person name="Miller A.N."/>
            <person name="Grigoriev I.V."/>
            <person name="Debuchy R."/>
            <person name="Gladieux P."/>
            <person name="Thoren M.H."/>
            <person name="Johannesson H."/>
        </authorList>
    </citation>
    <scope>NUCLEOTIDE SEQUENCE</scope>
    <source>
        <strain evidence="2">FGSC 1904</strain>
    </source>
</reference>
<feature type="region of interest" description="Disordered" evidence="1">
    <location>
        <begin position="1479"/>
        <end position="1499"/>
    </location>
</feature>
<organism evidence="2 3">
    <name type="scientific">Sordaria brevicollis</name>
    <dbReference type="NCBI Taxonomy" id="83679"/>
    <lineage>
        <taxon>Eukaryota</taxon>
        <taxon>Fungi</taxon>
        <taxon>Dikarya</taxon>
        <taxon>Ascomycota</taxon>
        <taxon>Pezizomycotina</taxon>
        <taxon>Sordariomycetes</taxon>
        <taxon>Sordariomycetidae</taxon>
        <taxon>Sordariales</taxon>
        <taxon>Sordariaceae</taxon>
        <taxon>Sordaria</taxon>
    </lineage>
</organism>
<name>A0AAE0PGV2_SORBR</name>
<reference evidence="2" key="1">
    <citation type="journal article" date="2023" name="Mol. Phylogenet. Evol.">
        <title>Genome-scale phylogeny and comparative genomics of the fungal order Sordariales.</title>
        <authorList>
            <person name="Hensen N."/>
            <person name="Bonometti L."/>
            <person name="Westerberg I."/>
            <person name="Brannstrom I.O."/>
            <person name="Guillou S."/>
            <person name="Cros-Aarteil S."/>
            <person name="Calhoun S."/>
            <person name="Haridas S."/>
            <person name="Kuo A."/>
            <person name="Mondo S."/>
            <person name="Pangilinan J."/>
            <person name="Riley R."/>
            <person name="LaButti K."/>
            <person name="Andreopoulos B."/>
            <person name="Lipzen A."/>
            <person name="Chen C."/>
            <person name="Yan M."/>
            <person name="Daum C."/>
            <person name="Ng V."/>
            <person name="Clum A."/>
            <person name="Steindorff A."/>
            <person name="Ohm R.A."/>
            <person name="Martin F."/>
            <person name="Silar P."/>
            <person name="Natvig D.O."/>
            <person name="Lalanne C."/>
            <person name="Gautier V."/>
            <person name="Ament-Velasquez S.L."/>
            <person name="Kruys A."/>
            <person name="Hutchinson M.I."/>
            <person name="Powell A.J."/>
            <person name="Barry K."/>
            <person name="Miller A.N."/>
            <person name="Grigoriev I.V."/>
            <person name="Debuchy R."/>
            <person name="Gladieux P."/>
            <person name="Hiltunen Thoren M."/>
            <person name="Johannesson H."/>
        </authorList>
    </citation>
    <scope>NUCLEOTIDE SEQUENCE</scope>
    <source>
        <strain evidence="2">FGSC 1904</strain>
    </source>
</reference>
<feature type="region of interest" description="Disordered" evidence="1">
    <location>
        <begin position="546"/>
        <end position="576"/>
    </location>
</feature>
<feature type="compositionally biased region" description="Low complexity" evidence="1">
    <location>
        <begin position="1279"/>
        <end position="1291"/>
    </location>
</feature>
<feature type="compositionally biased region" description="Basic and acidic residues" evidence="1">
    <location>
        <begin position="735"/>
        <end position="750"/>
    </location>
</feature>
<feature type="compositionally biased region" description="Pro residues" evidence="1">
    <location>
        <begin position="1432"/>
        <end position="1443"/>
    </location>
</feature>
<feature type="compositionally biased region" description="Polar residues" evidence="1">
    <location>
        <begin position="723"/>
        <end position="732"/>
    </location>
</feature>
<feature type="compositionally biased region" description="Polar residues" evidence="1">
    <location>
        <begin position="1"/>
        <end position="46"/>
    </location>
</feature>
<feature type="compositionally biased region" description="Low complexity" evidence="1">
    <location>
        <begin position="899"/>
        <end position="908"/>
    </location>
</feature>
<feature type="region of interest" description="Disordered" evidence="1">
    <location>
        <begin position="1038"/>
        <end position="1151"/>
    </location>
</feature>
<feature type="region of interest" description="Disordered" evidence="1">
    <location>
        <begin position="887"/>
        <end position="1025"/>
    </location>
</feature>